<protein>
    <submittedName>
        <fullName evidence="1">RxLR-like protein</fullName>
    </submittedName>
</protein>
<dbReference type="RefSeq" id="XP_024574506.1">
    <property type="nucleotide sequence ID" value="XM_024723540.1"/>
</dbReference>
<dbReference type="GeneID" id="36403282"/>
<dbReference type="EMBL" id="CCYD01000321">
    <property type="protein sequence ID" value="CEG38137.1"/>
    <property type="molecule type" value="Genomic_DNA"/>
</dbReference>
<reference evidence="2" key="1">
    <citation type="submission" date="2014-09" db="EMBL/GenBank/DDBJ databases">
        <authorList>
            <person name="Sharma Rahul"/>
            <person name="Thines Marco"/>
        </authorList>
    </citation>
    <scope>NUCLEOTIDE SEQUENCE [LARGE SCALE GENOMIC DNA]</scope>
</reference>
<organism evidence="1 2">
    <name type="scientific">Plasmopara halstedii</name>
    <name type="common">Downy mildew of sunflower</name>
    <dbReference type="NCBI Taxonomy" id="4781"/>
    <lineage>
        <taxon>Eukaryota</taxon>
        <taxon>Sar</taxon>
        <taxon>Stramenopiles</taxon>
        <taxon>Oomycota</taxon>
        <taxon>Peronosporomycetes</taxon>
        <taxon>Peronosporales</taxon>
        <taxon>Peronosporaceae</taxon>
        <taxon>Plasmopara</taxon>
    </lineage>
</organism>
<dbReference type="Proteomes" id="UP000054928">
    <property type="component" value="Unassembled WGS sequence"/>
</dbReference>
<accession>A0A0P1ABC6</accession>
<evidence type="ECO:0000313" key="1">
    <source>
        <dbReference type="EMBL" id="CEG38137.1"/>
    </source>
</evidence>
<keyword evidence="2" id="KW-1185">Reference proteome</keyword>
<evidence type="ECO:0000313" key="2">
    <source>
        <dbReference type="Proteomes" id="UP000054928"/>
    </source>
</evidence>
<dbReference type="AlphaFoldDB" id="A0A0P1ABC6"/>
<proteinExistence type="predicted"/>
<sequence>MRLTYLAPIVAAITVAISDCITIALGNEVGSSKPRLSGNANNFGILKEELDESAADNEERKGRRGRKMGGNGFVGPGTGFWYPNYDKDKDQKRFFKYKYANYLKIINERQDEILEASKKRQKIA</sequence>
<name>A0A0P1ABC6_PLAHL</name>